<dbReference type="InterPro" id="IPR020471">
    <property type="entry name" value="AKR"/>
</dbReference>
<evidence type="ECO:0000256" key="1">
    <source>
        <dbReference type="ARBA" id="ARBA00023002"/>
    </source>
</evidence>
<dbReference type="Proteomes" id="UP000800235">
    <property type="component" value="Unassembled WGS sequence"/>
</dbReference>
<sequence length="285" mass="31776">MNKLGSSTLLSRKFDRLPFIYGTAWKNDETTRLVKEALGSGFRAIDTACQPRHYRGELVGKAIQEALNDTGLSRQDIWIQTKYTSPAGQDHKTTPYNRGAEIETQVHTSIATSLRNLHISSESDSNESNYLDCVLLHSPLKTPDDTIRISNVSLPILSALYDAASVKPHIVQNRFYPSTHYDVDLRAYCREKGVVYQSFWTLTGNPKILGGPIIAELAESAQVTPQVALYALVTTLDVVVLNGTTSSERMQEDLEGMEKVREWAHGHANEAEQISKGFQKLIKEP</sequence>
<dbReference type="PANTHER" id="PTHR43827">
    <property type="entry name" value="2,5-DIKETO-D-GLUCONIC ACID REDUCTASE"/>
    <property type="match status" value="1"/>
</dbReference>
<reference evidence="3" key="1">
    <citation type="journal article" date="2020" name="Stud. Mycol.">
        <title>101 Dothideomycetes genomes: a test case for predicting lifestyles and emergence of pathogens.</title>
        <authorList>
            <person name="Haridas S."/>
            <person name="Albert R."/>
            <person name="Binder M."/>
            <person name="Bloem J."/>
            <person name="Labutti K."/>
            <person name="Salamov A."/>
            <person name="Andreopoulos B."/>
            <person name="Baker S."/>
            <person name="Barry K."/>
            <person name="Bills G."/>
            <person name="Bluhm B."/>
            <person name="Cannon C."/>
            <person name="Castanera R."/>
            <person name="Culley D."/>
            <person name="Daum C."/>
            <person name="Ezra D."/>
            <person name="Gonzalez J."/>
            <person name="Henrissat B."/>
            <person name="Kuo A."/>
            <person name="Liang C."/>
            <person name="Lipzen A."/>
            <person name="Lutzoni F."/>
            <person name="Magnuson J."/>
            <person name="Mondo S."/>
            <person name="Nolan M."/>
            <person name="Ohm R."/>
            <person name="Pangilinan J."/>
            <person name="Park H.-J."/>
            <person name="Ramirez L."/>
            <person name="Alfaro M."/>
            <person name="Sun H."/>
            <person name="Tritt A."/>
            <person name="Yoshinaga Y."/>
            <person name="Zwiers L.-H."/>
            <person name="Turgeon B."/>
            <person name="Goodwin S."/>
            <person name="Spatafora J."/>
            <person name="Crous P."/>
            <person name="Grigoriev I."/>
        </authorList>
    </citation>
    <scope>NUCLEOTIDE SEQUENCE</scope>
    <source>
        <strain evidence="3">CBS 130266</strain>
    </source>
</reference>
<accession>A0A9P4NPR1</accession>
<dbReference type="Gene3D" id="3.20.20.100">
    <property type="entry name" value="NADP-dependent oxidoreductase domain"/>
    <property type="match status" value="2"/>
</dbReference>
<dbReference type="Pfam" id="PF00248">
    <property type="entry name" value="Aldo_ket_red"/>
    <property type="match status" value="1"/>
</dbReference>
<keyword evidence="1" id="KW-0560">Oxidoreductase</keyword>
<dbReference type="PANTHER" id="PTHR43827:SF8">
    <property type="entry name" value="ALDO_KETO REDUCTASE FAMILY PROTEIN"/>
    <property type="match status" value="1"/>
</dbReference>
<evidence type="ECO:0000313" key="4">
    <source>
        <dbReference type="Proteomes" id="UP000800235"/>
    </source>
</evidence>
<keyword evidence="4" id="KW-1185">Reference proteome</keyword>
<dbReference type="SUPFAM" id="SSF51430">
    <property type="entry name" value="NAD(P)-linked oxidoreductase"/>
    <property type="match status" value="1"/>
</dbReference>
<dbReference type="GO" id="GO:0016491">
    <property type="term" value="F:oxidoreductase activity"/>
    <property type="evidence" value="ECO:0007669"/>
    <property type="project" value="UniProtKB-KW"/>
</dbReference>
<dbReference type="AlphaFoldDB" id="A0A9P4NPR1"/>
<dbReference type="EMBL" id="MU007044">
    <property type="protein sequence ID" value="KAF2429789.1"/>
    <property type="molecule type" value="Genomic_DNA"/>
</dbReference>
<evidence type="ECO:0000313" key="3">
    <source>
        <dbReference type="EMBL" id="KAF2429789.1"/>
    </source>
</evidence>
<feature type="domain" description="NADP-dependent oxidoreductase" evidence="2">
    <location>
        <begin position="26"/>
        <end position="119"/>
    </location>
</feature>
<protein>
    <submittedName>
        <fullName evidence="3">Aldo-keto reductase-like protein</fullName>
    </submittedName>
</protein>
<comment type="caution">
    <text evidence="3">The sequence shown here is derived from an EMBL/GenBank/DDBJ whole genome shotgun (WGS) entry which is preliminary data.</text>
</comment>
<evidence type="ECO:0000259" key="2">
    <source>
        <dbReference type="Pfam" id="PF00248"/>
    </source>
</evidence>
<gene>
    <name evidence="3" type="ORF">EJ08DRAFT_688224</name>
</gene>
<proteinExistence type="predicted"/>
<organism evidence="3 4">
    <name type="scientific">Tothia fuscella</name>
    <dbReference type="NCBI Taxonomy" id="1048955"/>
    <lineage>
        <taxon>Eukaryota</taxon>
        <taxon>Fungi</taxon>
        <taxon>Dikarya</taxon>
        <taxon>Ascomycota</taxon>
        <taxon>Pezizomycotina</taxon>
        <taxon>Dothideomycetes</taxon>
        <taxon>Pleosporomycetidae</taxon>
        <taxon>Venturiales</taxon>
        <taxon>Cylindrosympodiaceae</taxon>
        <taxon>Tothia</taxon>
    </lineage>
</organism>
<dbReference type="InterPro" id="IPR036812">
    <property type="entry name" value="NAD(P)_OxRdtase_dom_sf"/>
</dbReference>
<name>A0A9P4NPR1_9PEZI</name>
<dbReference type="InterPro" id="IPR023210">
    <property type="entry name" value="NADP_OxRdtase_dom"/>
</dbReference>
<dbReference type="OrthoDB" id="5357513at2759"/>